<dbReference type="PROSITE" id="PS00912">
    <property type="entry name" value="DHODEHASE_2"/>
    <property type="match status" value="1"/>
</dbReference>
<proteinExistence type="inferred from homology"/>
<dbReference type="NCBIfam" id="TIGR01036">
    <property type="entry name" value="pyrD_sub2"/>
    <property type="match status" value="1"/>
</dbReference>
<organism evidence="16 17">
    <name type="scientific">Candidatus Woykebacteria bacterium RBG_16_39_9b</name>
    <dbReference type="NCBI Taxonomy" id="1802595"/>
    <lineage>
        <taxon>Bacteria</taxon>
        <taxon>Candidatus Woykeibacteriota</taxon>
    </lineage>
</organism>
<keyword evidence="8" id="KW-0285">Flavoprotein</keyword>
<keyword evidence="10" id="KW-0665">Pyrimidine biosynthesis</keyword>
<dbReference type="SUPFAM" id="SSF51395">
    <property type="entry name" value="FMN-linked oxidoreductases"/>
    <property type="match status" value="1"/>
</dbReference>
<evidence type="ECO:0000256" key="9">
    <source>
        <dbReference type="ARBA" id="ARBA00022643"/>
    </source>
</evidence>
<dbReference type="STRING" id="1802595.A2134_01135"/>
<evidence type="ECO:0000313" key="16">
    <source>
        <dbReference type="EMBL" id="OGY24982.1"/>
    </source>
</evidence>
<dbReference type="InterPro" id="IPR050074">
    <property type="entry name" value="DHO_dehydrogenase"/>
</dbReference>
<evidence type="ECO:0000256" key="5">
    <source>
        <dbReference type="ARBA" id="ARBA00005359"/>
    </source>
</evidence>
<name>A0A1G1WBB1_9BACT</name>
<comment type="subcellular location">
    <subcellularLocation>
        <location evidence="3">Membrane</location>
    </subcellularLocation>
</comment>
<evidence type="ECO:0000256" key="4">
    <source>
        <dbReference type="ARBA" id="ARBA00005161"/>
    </source>
</evidence>
<dbReference type="PANTHER" id="PTHR48109:SF4">
    <property type="entry name" value="DIHYDROOROTATE DEHYDROGENASE (QUINONE), MITOCHONDRIAL"/>
    <property type="match status" value="1"/>
</dbReference>
<reference evidence="16 17" key="1">
    <citation type="journal article" date="2016" name="Nat. Commun.">
        <title>Thousands of microbial genomes shed light on interconnected biogeochemical processes in an aquifer system.</title>
        <authorList>
            <person name="Anantharaman K."/>
            <person name="Brown C.T."/>
            <person name="Hug L.A."/>
            <person name="Sharon I."/>
            <person name="Castelle C.J."/>
            <person name="Probst A.J."/>
            <person name="Thomas B.C."/>
            <person name="Singh A."/>
            <person name="Wilkins M.J."/>
            <person name="Karaoz U."/>
            <person name="Brodie E.L."/>
            <person name="Williams K.H."/>
            <person name="Hubbard S.S."/>
            <person name="Banfield J.F."/>
        </authorList>
    </citation>
    <scope>NUCLEOTIDE SEQUENCE [LARGE SCALE GENOMIC DNA]</scope>
</reference>
<evidence type="ECO:0000259" key="15">
    <source>
        <dbReference type="Pfam" id="PF01180"/>
    </source>
</evidence>
<sequence length="371" mass="41271">MTQNFVSVRNQINAFLYREILKKIFFQIDPETIHDRMVSIGRFLGSSAVTRSLTSFFLSYSNKRLEQQILGINFPNPIGLAAGFDKDARLTDIMPSVGFGFAEVGSITGEPCEGNPKPRLWRLKKSKVLVVNYGLKNEGCQKIAQRLKKTFKIPIGTNIAKTNNLNTVNMDAGIKDYANAFKKFADIGDYFTINISCPNAYGGQPFTDAKSLDRLLEIIDQIPTSKPIFLKLSPDLSKREIDAILDVVSNHRVHGFVCTNLTKNRDNNKIVERTVPEKGGLSGKVVDDLATETIRYIYKNTKGKYVIIGCGGVFSAEDAYKKIKSGASLVQLITGMVFEGPQVISEINQGLVRLIERDRFRNIKEAVGSEA</sequence>
<dbReference type="GO" id="GO:0006207">
    <property type="term" value="P:'de novo' pyrimidine nucleobase biosynthetic process"/>
    <property type="evidence" value="ECO:0007669"/>
    <property type="project" value="UniProtKB-UniRule"/>
</dbReference>
<keyword evidence="9" id="KW-0288">FMN</keyword>
<dbReference type="EC" id="1.3.5.2" evidence="6 14"/>
<dbReference type="CDD" id="cd04738">
    <property type="entry name" value="DHOD_2_like"/>
    <property type="match status" value="1"/>
</dbReference>
<dbReference type="GO" id="GO:0106430">
    <property type="term" value="F:dihydroorotate dehydrogenase (quinone) activity"/>
    <property type="evidence" value="ECO:0007669"/>
    <property type="project" value="UniProtKB-EC"/>
</dbReference>
<accession>A0A1G1WBB1</accession>
<evidence type="ECO:0000256" key="2">
    <source>
        <dbReference type="ARBA" id="ARBA00003125"/>
    </source>
</evidence>
<dbReference type="Gene3D" id="3.20.20.70">
    <property type="entry name" value="Aldolase class I"/>
    <property type="match status" value="1"/>
</dbReference>
<comment type="similarity">
    <text evidence="5">Belongs to the dihydroorotate dehydrogenase family. Type 2 subfamily.</text>
</comment>
<dbReference type="NCBIfam" id="NF003652">
    <property type="entry name" value="PRK05286.2-5"/>
    <property type="match status" value="1"/>
</dbReference>
<dbReference type="InterPro" id="IPR001295">
    <property type="entry name" value="Dihydroorotate_DH_CS"/>
</dbReference>
<evidence type="ECO:0000256" key="6">
    <source>
        <dbReference type="ARBA" id="ARBA00012791"/>
    </source>
</evidence>
<evidence type="ECO:0000256" key="8">
    <source>
        <dbReference type="ARBA" id="ARBA00022630"/>
    </source>
</evidence>
<comment type="function">
    <text evidence="2">Catalyzes the conversion of dihydroorotate to orotate with quinone as electron acceptor.</text>
</comment>
<feature type="domain" description="Dihydroorotate dehydrogenase catalytic" evidence="15">
    <location>
        <begin position="65"/>
        <end position="353"/>
    </location>
</feature>
<dbReference type="Proteomes" id="UP000178162">
    <property type="component" value="Unassembled WGS sequence"/>
</dbReference>
<dbReference type="Pfam" id="PF01180">
    <property type="entry name" value="DHO_dh"/>
    <property type="match status" value="1"/>
</dbReference>
<dbReference type="GO" id="GO:0005886">
    <property type="term" value="C:plasma membrane"/>
    <property type="evidence" value="ECO:0007669"/>
    <property type="project" value="TreeGrafter"/>
</dbReference>
<evidence type="ECO:0000256" key="1">
    <source>
        <dbReference type="ARBA" id="ARBA00001917"/>
    </source>
</evidence>
<dbReference type="InterPro" id="IPR013785">
    <property type="entry name" value="Aldolase_TIM"/>
</dbReference>
<gene>
    <name evidence="16" type="ORF">A2134_01135</name>
</gene>
<evidence type="ECO:0000256" key="11">
    <source>
        <dbReference type="ARBA" id="ARBA00023002"/>
    </source>
</evidence>
<comment type="caution">
    <text evidence="16">The sequence shown here is derived from an EMBL/GenBank/DDBJ whole genome shotgun (WGS) entry which is preliminary data.</text>
</comment>
<evidence type="ECO:0000256" key="7">
    <source>
        <dbReference type="ARBA" id="ARBA00018366"/>
    </source>
</evidence>
<evidence type="ECO:0000256" key="3">
    <source>
        <dbReference type="ARBA" id="ARBA00004370"/>
    </source>
</evidence>
<dbReference type="GO" id="GO:0044205">
    <property type="term" value="P:'de novo' UMP biosynthetic process"/>
    <property type="evidence" value="ECO:0007669"/>
    <property type="project" value="UniProtKB-UniPathway"/>
</dbReference>
<protein>
    <recommendedName>
        <fullName evidence="7 14">Dihydroorotate dehydrogenase (quinone)</fullName>
        <ecNumber evidence="6 14">1.3.5.2</ecNumber>
    </recommendedName>
</protein>
<keyword evidence="11" id="KW-0560">Oxidoreductase</keyword>
<evidence type="ECO:0000256" key="13">
    <source>
        <dbReference type="ARBA" id="ARBA00048639"/>
    </source>
</evidence>
<comment type="catalytic activity">
    <reaction evidence="13">
        <text>(S)-dihydroorotate + a quinone = orotate + a quinol</text>
        <dbReference type="Rhea" id="RHEA:30187"/>
        <dbReference type="ChEBI" id="CHEBI:24646"/>
        <dbReference type="ChEBI" id="CHEBI:30839"/>
        <dbReference type="ChEBI" id="CHEBI:30864"/>
        <dbReference type="ChEBI" id="CHEBI:132124"/>
        <dbReference type="EC" id="1.3.5.2"/>
    </reaction>
</comment>
<evidence type="ECO:0000256" key="12">
    <source>
        <dbReference type="ARBA" id="ARBA00023136"/>
    </source>
</evidence>
<comment type="pathway">
    <text evidence="4">Pyrimidine metabolism; UMP biosynthesis via de novo pathway; orotate from (S)-dihydroorotate (quinone route): step 1/1.</text>
</comment>
<dbReference type="GO" id="GO:0005737">
    <property type="term" value="C:cytoplasm"/>
    <property type="evidence" value="ECO:0007669"/>
    <property type="project" value="InterPro"/>
</dbReference>
<keyword evidence="12" id="KW-0472">Membrane</keyword>
<dbReference type="PANTHER" id="PTHR48109">
    <property type="entry name" value="DIHYDROOROTATE DEHYDROGENASE (QUINONE), MITOCHONDRIAL-RELATED"/>
    <property type="match status" value="1"/>
</dbReference>
<dbReference type="InterPro" id="IPR005720">
    <property type="entry name" value="Dihydroorotate_DH_cat"/>
</dbReference>
<evidence type="ECO:0000313" key="17">
    <source>
        <dbReference type="Proteomes" id="UP000178162"/>
    </source>
</evidence>
<dbReference type="AlphaFoldDB" id="A0A1G1WBB1"/>
<dbReference type="UniPathway" id="UPA00070">
    <property type="reaction ID" value="UER00946"/>
</dbReference>
<dbReference type="InterPro" id="IPR005719">
    <property type="entry name" value="Dihydroorotate_DH_2"/>
</dbReference>
<dbReference type="EMBL" id="MHCR01000026">
    <property type="protein sequence ID" value="OGY24982.1"/>
    <property type="molecule type" value="Genomic_DNA"/>
</dbReference>
<evidence type="ECO:0000256" key="10">
    <source>
        <dbReference type="ARBA" id="ARBA00022975"/>
    </source>
</evidence>
<evidence type="ECO:0000256" key="14">
    <source>
        <dbReference type="NCBIfam" id="TIGR01036"/>
    </source>
</evidence>
<comment type="cofactor">
    <cofactor evidence="1">
        <name>FMN</name>
        <dbReference type="ChEBI" id="CHEBI:58210"/>
    </cofactor>
</comment>